<dbReference type="GO" id="GO:0003677">
    <property type="term" value="F:DNA binding"/>
    <property type="evidence" value="ECO:0007669"/>
    <property type="project" value="UniProtKB-KW"/>
</dbReference>
<keyword evidence="2" id="KW-0238">DNA-binding</keyword>
<reference evidence="6 7" key="1">
    <citation type="submission" date="2019-03" db="EMBL/GenBank/DDBJ databases">
        <title>Freshwater and sediment microbial communities from various areas in North America, analyzing microbe dynamics in response to fracking.</title>
        <authorList>
            <person name="Lamendella R."/>
        </authorList>
    </citation>
    <scope>NUCLEOTIDE SEQUENCE [LARGE SCALE GENOMIC DNA]</scope>
    <source>
        <strain evidence="6 7">114D</strain>
    </source>
</reference>
<dbReference type="SUPFAM" id="SSF56349">
    <property type="entry name" value="DNA breaking-rejoining enzymes"/>
    <property type="match status" value="1"/>
</dbReference>
<dbReference type="InterPro" id="IPR011010">
    <property type="entry name" value="DNA_brk_join_enz"/>
</dbReference>
<evidence type="ECO:0000256" key="1">
    <source>
        <dbReference type="ARBA" id="ARBA00008857"/>
    </source>
</evidence>
<evidence type="ECO:0000256" key="3">
    <source>
        <dbReference type="ARBA" id="ARBA00023172"/>
    </source>
</evidence>
<dbReference type="CDD" id="cd01185">
    <property type="entry name" value="INTN1_C_like"/>
    <property type="match status" value="1"/>
</dbReference>
<comment type="similarity">
    <text evidence="1">Belongs to the 'phage' integrase family.</text>
</comment>
<organism evidence="6 7">
    <name type="scientific">Sunxiuqinia elliptica</name>
    <dbReference type="NCBI Taxonomy" id="655355"/>
    <lineage>
        <taxon>Bacteria</taxon>
        <taxon>Pseudomonadati</taxon>
        <taxon>Bacteroidota</taxon>
        <taxon>Bacteroidia</taxon>
        <taxon>Marinilabiliales</taxon>
        <taxon>Prolixibacteraceae</taxon>
        <taxon>Sunxiuqinia</taxon>
    </lineage>
</organism>
<proteinExistence type="inferred from homology"/>
<keyword evidence="3" id="KW-0233">DNA recombination</keyword>
<sequence length="472" mass="55432">MAAKISFFIKTTIERLKARKSKLSQELTQLKRNSPENPQEELLKIRRELNELNEKIKENQKKINTANVLVRFSSGRQFDIVASTQKQINPEFWNNEKGIVRQRADFQKKDEFQKRLNELRNHILSEFDSAHDKSKIDKRWLDQAIDKFYNPGRYLQDNMTLFDFIQNFIDNAHTRVNPNTGNPVCYKMRREYEVTFNYLKEYAEKFGQPDFVDIDLEFYNQFTNFLRAKELKVNTIGKKIQTLKIFLNNATELGINKYQKYKSRNFKSLSEESENIYLTKAEIAQLYAYDLTNQPGLERVRDLFVVGCWTGLRFSDIQQITPEKINGDFIEIKQKKTGKKVVIPIHHTVRKILAKYNGNLPRMISNQKFNDFLKKAAKLAKIKAPFPKTTIKDGLKFENKYPKHELISSHTARRSFCTNAYKDGIPTLAIMAISGHKTEKAFLKYIKADSQEHAKKVLQIWQQSDEFIQIVE</sequence>
<dbReference type="PANTHER" id="PTHR30349:SF64">
    <property type="entry name" value="PROPHAGE INTEGRASE INTD-RELATED"/>
    <property type="match status" value="1"/>
</dbReference>
<dbReference type="InterPro" id="IPR013762">
    <property type="entry name" value="Integrase-like_cat_sf"/>
</dbReference>
<comment type="caution">
    <text evidence="6">The sequence shown here is derived from an EMBL/GenBank/DDBJ whole genome shotgun (WGS) entry which is preliminary data.</text>
</comment>
<dbReference type="EMBL" id="SNWI01000001">
    <property type="protein sequence ID" value="TDO05441.1"/>
    <property type="molecule type" value="Genomic_DNA"/>
</dbReference>
<feature type="domain" description="Tyr recombinase" evidence="5">
    <location>
        <begin position="273"/>
        <end position="459"/>
    </location>
</feature>
<gene>
    <name evidence="6" type="ORF">DET52_101801</name>
</gene>
<dbReference type="AlphaFoldDB" id="A0A4R6HCD5"/>
<dbReference type="Pfam" id="PF00589">
    <property type="entry name" value="Phage_integrase"/>
    <property type="match status" value="1"/>
</dbReference>
<accession>A0A4R6HCD5</accession>
<keyword evidence="4" id="KW-0175">Coiled coil</keyword>
<dbReference type="GO" id="GO:0015074">
    <property type="term" value="P:DNA integration"/>
    <property type="evidence" value="ECO:0007669"/>
    <property type="project" value="InterPro"/>
</dbReference>
<dbReference type="InterPro" id="IPR002104">
    <property type="entry name" value="Integrase_catalytic"/>
</dbReference>
<dbReference type="RefSeq" id="WP_133463489.1">
    <property type="nucleotide sequence ID" value="NZ_SNWI01000001.1"/>
</dbReference>
<name>A0A4R6HCD5_9BACT</name>
<dbReference type="InterPro" id="IPR050090">
    <property type="entry name" value="Tyrosine_recombinase_XerCD"/>
</dbReference>
<feature type="coiled-coil region" evidence="4">
    <location>
        <begin position="13"/>
        <end position="69"/>
    </location>
</feature>
<dbReference type="InterPro" id="IPR010998">
    <property type="entry name" value="Integrase_recombinase_N"/>
</dbReference>
<evidence type="ECO:0000313" key="6">
    <source>
        <dbReference type="EMBL" id="TDO05441.1"/>
    </source>
</evidence>
<dbReference type="Gene3D" id="1.10.150.130">
    <property type="match status" value="1"/>
</dbReference>
<evidence type="ECO:0000259" key="5">
    <source>
        <dbReference type="PROSITE" id="PS51898"/>
    </source>
</evidence>
<dbReference type="Proteomes" id="UP000294848">
    <property type="component" value="Unassembled WGS sequence"/>
</dbReference>
<dbReference type="Gene3D" id="1.10.443.10">
    <property type="entry name" value="Intergrase catalytic core"/>
    <property type="match status" value="1"/>
</dbReference>
<evidence type="ECO:0000313" key="7">
    <source>
        <dbReference type="Proteomes" id="UP000294848"/>
    </source>
</evidence>
<evidence type="ECO:0000256" key="2">
    <source>
        <dbReference type="ARBA" id="ARBA00023125"/>
    </source>
</evidence>
<dbReference type="PROSITE" id="PS51898">
    <property type="entry name" value="TYR_RECOMBINASE"/>
    <property type="match status" value="1"/>
</dbReference>
<evidence type="ECO:0000256" key="4">
    <source>
        <dbReference type="SAM" id="Coils"/>
    </source>
</evidence>
<protein>
    <submittedName>
        <fullName evidence="6">Site-specific recombinase XerD</fullName>
    </submittedName>
</protein>
<dbReference type="PANTHER" id="PTHR30349">
    <property type="entry name" value="PHAGE INTEGRASE-RELATED"/>
    <property type="match status" value="1"/>
</dbReference>
<dbReference type="Pfam" id="PF13102">
    <property type="entry name" value="Phage_int_SAM_5"/>
    <property type="match status" value="1"/>
</dbReference>
<dbReference type="GO" id="GO:0006310">
    <property type="term" value="P:DNA recombination"/>
    <property type="evidence" value="ECO:0007669"/>
    <property type="project" value="UniProtKB-KW"/>
</dbReference>
<dbReference type="OrthoDB" id="1493636at2"/>
<dbReference type="InterPro" id="IPR025269">
    <property type="entry name" value="SAM-like_dom"/>
</dbReference>